<reference evidence="1" key="1">
    <citation type="submission" date="2024-03" db="EMBL/GenBank/DDBJ databases">
        <title>Human intestinal bacterial collection.</title>
        <authorList>
            <person name="Pauvert C."/>
            <person name="Hitch T.C.A."/>
            <person name="Clavel T."/>
        </authorList>
    </citation>
    <scope>NUCLEOTIDE SEQUENCE</scope>
    <source>
        <strain evidence="1">CLA-AA-H227</strain>
    </source>
</reference>
<proteinExistence type="predicted"/>
<gene>
    <name evidence="1" type="ORF">WMO40_20560</name>
</gene>
<comment type="caution">
    <text evidence="1">The sequence shown here is derived from an EMBL/GenBank/DDBJ whole genome shotgun (WGS) entry which is preliminary data.</text>
</comment>
<dbReference type="EMBL" id="JBBMEW010000027">
    <property type="protein sequence ID" value="MEQ2529070.1"/>
    <property type="molecule type" value="Genomic_DNA"/>
</dbReference>
<organism evidence="1 2">
    <name type="scientific">Robertmurraya yapensis</name>
    <name type="common">ex Hitch et al 2024</name>
    <dbReference type="NCBI Taxonomy" id="3133160"/>
    <lineage>
        <taxon>Bacteria</taxon>
        <taxon>Bacillati</taxon>
        <taxon>Bacillota</taxon>
        <taxon>Bacilli</taxon>
        <taxon>Bacillales</taxon>
        <taxon>Bacillaceae</taxon>
        <taxon>Robertmurraya</taxon>
    </lineage>
</organism>
<protein>
    <submittedName>
        <fullName evidence="1">Uncharacterized protein</fullName>
    </submittedName>
</protein>
<evidence type="ECO:0000313" key="2">
    <source>
        <dbReference type="Proteomes" id="UP001439875"/>
    </source>
</evidence>
<evidence type="ECO:0000313" key="1">
    <source>
        <dbReference type="EMBL" id="MEQ2529070.1"/>
    </source>
</evidence>
<keyword evidence="2" id="KW-1185">Reference proteome</keyword>
<sequence>MTNIMGVSSNVSHRGDSMTKTNNRQGFTILGFSKSGFSCCSQWYVCDYGKNGCALSEKDNEAAEHCHCYQRNNRKVTKQSTELDSLFDLIKDEDIHSVFQTIENRAFLERKKREKAEIEERCRRADAEHVKKLSTMSDYDVLLYAVKDWTRMSAHRNTIKKALTDGDKDEAFRAFKKMINESGSGGGMISYFKFYKTIEIKTRDGRCLTPSEEELWDIYFSAWEEENALSLFSFL</sequence>
<dbReference type="Proteomes" id="UP001439875">
    <property type="component" value="Unassembled WGS sequence"/>
</dbReference>
<name>A0ACC6SG35_9BACI</name>
<accession>A0ACC6SG35</accession>